<dbReference type="PANTHER" id="PTHR16305:SF28">
    <property type="entry name" value="GUANYLATE CYCLASE DOMAIN-CONTAINING PROTEIN"/>
    <property type="match status" value="1"/>
</dbReference>
<comment type="caution">
    <text evidence="4">The sequence shown here is derived from an EMBL/GenBank/DDBJ whole genome shotgun (WGS) entry which is preliminary data.</text>
</comment>
<dbReference type="Gene3D" id="3.30.70.1230">
    <property type="entry name" value="Nucleotide cyclase"/>
    <property type="match status" value="1"/>
</dbReference>
<dbReference type="AlphaFoldDB" id="A0AAV7U599"/>
<protein>
    <submittedName>
        <fullName evidence="4">Uncharacterized protein</fullName>
    </submittedName>
</protein>
<evidence type="ECO:0000256" key="2">
    <source>
        <dbReference type="ARBA" id="ARBA00022840"/>
    </source>
</evidence>
<dbReference type="SUPFAM" id="SSF55073">
    <property type="entry name" value="Nucleotide cyclase"/>
    <property type="match status" value="1"/>
</dbReference>
<keyword evidence="5" id="KW-1185">Reference proteome</keyword>
<dbReference type="GO" id="GO:0004016">
    <property type="term" value="F:adenylate cyclase activity"/>
    <property type="evidence" value="ECO:0007669"/>
    <property type="project" value="TreeGrafter"/>
</dbReference>
<evidence type="ECO:0000256" key="1">
    <source>
        <dbReference type="ARBA" id="ARBA00022741"/>
    </source>
</evidence>
<keyword evidence="3" id="KW-0456">Lyase</keyword>
<keyword evidence="1" id="KW-0547">Nucleotide-binding</keyword>
<keyword evidence="2" id="KW-0067">ATP-binding</keyword>
<gene>
    <name evidence="4" type="ORF">NDU88_000399</name>
</gene>
<evidence type="ECO:0000256" key="3">
    <source>
        <dbReference type="ARBA" id="ARBA00023239"/>
    </source>
</evidence>
<dbReference type="GO" id="GO:0005737">
    <property type="term" value="C:cytoplasm"/>
    <property type="evidence" value="ECO:0007669"/>
    <property type="project" value="TreeGrafter"/>
</dbReference>
<evidence type="ECO:0000313" key="5">
    <source>
        <dbReference type="Proteomes" id="UP001066276"/>
    </source>
</evidence>
<reference evidence="4" key="1">
    <citation type="journal article" date="2022" name="bioRxiv">
        <title>Sequencing and chromosome-scale assembly of the giantPleurodeles waltlgenome.</title>
        <authorList>
            <person name="Brown T."/>
            <person name="Elewa A."/>
            <person name="Iarovenko S."/>
            <person name="Subramanian E."/>
            <person name="Araus A.J."/>
            <person name="Petzold A."/>
            <person name="Susuki M."/>
            <person name="Suzuki K.-i.T."/>
            <person name="Hayashi T."/>
            <person name="Toyoda A."/>
            <person name="Oliveira C."/>
            <person name="Osipova E."/>
            <person name="Leigh N.D."/>
            <person name="Simon A."/>
            <person name="Yun M.H."/>
        </authorList>
    </citation>
    <scope>NUCLEOTIDE SEQUENCE</scope>
    <source>
        <strain evidence="4">20211129_DDA</strain>
        <tissue evidence="4">Liver</tissue>
    </source>
</reference>
<dbReference type="EMBL" id="JANPWB010000005">
    <property type="protein sequence ID" value="KAJ1183581.1"/>
    <property type="molecule type" value="Genomic_DNA"/>
</dbReference>
<accession>A0AAV7U599</accession>
<dbReference type="PANTHER" id="PTHR16305">
    <property type="entry name" value="TESTICULAR SOLUBLE ADENYLYL CYCLASE"/>
    <property type="match status" value="1"/>
</dbReference>
<evidence type="ECO:0000313" key="4">
    <source>
        <dbReference type="EMBL" id="KAJ1183581.1"/>
    </source>
</evidence>
<dbReference type="InterPro" id="IPR029787">
    <property type="entry name" value="Nucleotide_cyclase"/>
</dbReference>
<dbReference type="GO" id="GO:0005524">
    <property type="term" value="F:ATP binding"/>
    <property type="evidence" value="ECO:0007669"/>
    <property type="project" value="UniProtKB-KW"/>
</dbReference>
<dbReference type="Proteomes" id="UP001066276">
    <property type="component" value="Chromosome 3_1"/>
</dbReference>
<name>A0AAV7U599_PLEWA</name>
<proteinExistence type="predicted"/>
<sequence length="114" mass="12139">MGADPHPPALFGREMLFCGVGRSVQGTCHLFSVTQSHATSGISAGRISKVVVGNQQQEFFVVIGRAVDEVRLAEGLAEASTIILSPNAWELCDRSTIVSEKIPNERAVKVCGSL</sequence>
<organism evidence="4 5">
    <name type="scientific">Pleurodeles waltl</name>
    <name type="common">Iberian ribbed newt</name>
    <dbReference type="NCBI Taxonomy" id="8319"/>
    <lineage>
        <taxon>Eukaryota</taxon>
        <taxon>Metazoa</taxon>
        <taxon>Chordata</taxon>
        <taxon>Craniata</taxon>
        <taxon>Vertebrata</taxon>
        <taxon>Euteleostomi</taxon>
        <taxon>Amphibia</taxon>
        <taxon>Batrachia</taxon>
        <taxon>Caudata</taxon>
        <taxon>Salamandroidea</taxon>
        <taxon>Salamandridae</taxon>
        <taxon>Pleurodelinae</taxon>
        <taxon>Pleurodeles</taxon>
    </lineage>
</organism>